<organism evidence="5 6">
    <name type="scientific">Trichomonas vaginalis (strain ATCC PRA-98 / G3)</name>
    <dbReference type="NCBI Taxonomy" id="412133"/>
    <lineage>
        <taxon>Eukaryota</taxon>
        <taxon>Metamonada</taxon>
        <taxon>Parabasalia</taxon>
        <taxon>Trichomonadida</taxon>
        <taxon>Trichomonadidae</taxon>
        <taxon>Trichomonas</taxon>
    </lineage>
</organism>
<dbReference type="GO" id="GO:0003682">
    <property type="term" value="F:chromatin binding"/>
    <property type="evidence" value="ECO:0000318"/>
    <property type="project" value="GO_Central"/>
</dbReference>
<dbReference type="RefSeq" id="XP_001328393.1">
    <property type="nucleotide sequence ID" value="XM_001328358.1"/>
</dbReference>
<dbReference type="CDD" id="cd00024">
    <property type="entry name" value="CD_CSD"/>
    <property type="match status" value="1"/>
</dbReference>
<feature type="region of interest" description="Disordered" evidence="3">
    <location>
        <begin position="1"/>
        <end position="20"/>
    </location>
</feature>
<dbReference type="InterPro" id="IPR023780">
    <property type="entry name" value="Chromo_domain"/>
</dbReference>
<keyword evidence="2" id="KW-0539">Nucleus</keyword>
<comment type="subcellular location">
    <subcellularLocation>
        <location evidence="1">Nucleus</location>
    </subcellularLocation>
</comment>
<dbReference type="Pfam" id="PF00385">
    <property type="entry name" value="Chromo"/>
    <property type="match status" value="1"/>
</dbReference>
<dbReference type="InterPro" id="IPR016197">
    <property type="entry name" value="Chromo-like_dom_sf"/>
</dbReference>
<sequence length="337" mass="39570">MSREEIEVDSSSANDGEEEIYEVEEIRDHRIIDGVVKYRVHWKGYSDSEDTWEPLENLEGCQETLNEYYAKLEAKKKEKEKQRAALKAKQKAVSVHLEHEKSSKNEKERTKNYSDSLSSEYSDNPKQIKQKTEISKPKESSRATAPKPTPVDKPKRPVSEVEKRPPPKEPERRKLIQENSVSNRKEPERKKPTYDSDSSNRKEPEKRKIVNETDRKRQANNKKKEEGPEYNPDFYQFYGSIQKPTIKRFLPKKQNRAILYNIDQELYDKFETDPFLDGIEPTGIIDYKKVDNIKVVVAVFSDGSKEYNKDVPLELMIKMFPQLVINYCLKKREMESK</sequence>
<evidence type="ECO:0000256" key="3">
    <source>
        <dbReference type="SAM" id="MobiDB-lite"/>
    </source>
</evidence>
<protein>
    <recommendedName>
        <fullName evidence="4">Chromo domain-containing protein</fullName>
    </recommendedName>
</protein>
<dbReference type="Proteomes" id="UP000001542">
    <property type="component" value="Unassembled WGS sequence"/>
</dbReference>
<reference evidence="5" key="2">
    <citation type="journal article" date="2007" name="Science">
        <title>Draft genome sequence of the sexually transmitted pathogen Trichomonas vaginalis.</title>
        <authorList>
            <person name="Carlton J.M."/>
            <person name="Hirt R.P."/>
            <person name="Silva J.C."/>
            <person name="Delcher A.L."/>
            <person name="Schatz M."/>
            <person name="Zhao Q."/>
            <person name="Wortman J.R."/>
            <person name="Bidwell S.L."/>
            <person name="Alsmark U.C.M."/>
            <person name="Besteiro S."/>
            <person name="Sicheritz-Ponten T."/>
            <person name="Noel C.J."/>
            <person name="Dacks J.B."/>
            <person name="Foster P.G."/>
            <person name="Simillion C."/>
            <person name="Van de Peer Y."/>
            <person name="Miranda-Saavedra D."/>
            <person name="Barton G.J."/>
            <person name="Westrop G.D."/>
            <person name="Mueller S."/>
            <person name="Dessi D."/>
            <person name="Fiori P.L."/>
            <person name="Ren Q."/>
            <person name="Paulsen I."/>
            <person name="Zhang H."/>
            <person name="Bastida-Corcuera F.D."/>
            <person name="Simoes-Barbosa A."/>
            <person name="Brown M.T."/>
            <person name="Hayes R.D."/>
            <person name="Mukherjee M."/>
            <person name="Okumura C.Y."/>
            <person name="Schneider R."/>
            <person name="Smith A.J."/>
            <person name="Vanacova S."/>
            <person name="Villalvazo M."/>
            <person name="Haas B.J."/>
            <person name="Pertea M."/>
            <person name="Feldblyum T.V."/>
            <person name="Utterback T.R."/>
            <person name="Shu C.L."/>
            <person name="Osoegawa K."/>
            <person name="de Jong P.J."/>
            <person name="Hrdy I."/>
            <person name="Horvathova L."/>
            <person name="Zubacova Z."/>
            <person name="Dolezal P."/>
            <person name="Malik S.B."/>
            <person name="Logsdon J.M. Jr."/>
            <person name="Henze K."/>
            <person name="Gupta A."/>
            <person name="Wang C.C."/>
            <person name="Dunne R.L."/>
            <person name="Upcroft J.A."/>
            <person name="Upcroft P."/>
            <person name="White O."/>
            <person name="Salzberg S.L."/>
            <person name="Tang P."/>
            <person name="Chiu C.-H."/>
            <person name="Lee Y.-S."/>
            <person name="Embley T.M."/>
            <person name="Coombs G.H."/>
            <person name="Mottram J.C."/>
            <person name="Tachezy J."/>
            <person name="Fraser-Liggett C.M."/>
            <person name="Johnson P.J."/>
        </authorList>
    </citation>
    <scope>NUCLEOTIDE SEQUENCE [LARGE SCALE GENOMIC DNA]</scope>
    <source>
        <strain evidence="5">G3</strain>
    </source>
</reference>
<feature type="compositionally biased region" description="Polar residues" evidence="3">
    <location>
        <begin position="113"/>
        <end position="127"/>
    </location>
</feature>
<feature type="domain" description="Chromo" evidence="4">
    <location>
        <begin position="21"/>
        <end position="80"/>
    </location>
</feature>
<dbReference type="GO" id="GO:0031507">
    <property type="term" value="P:heterochromatin formation"/>
    <property type="evidence" value="ECO:0000318"/>
    <property type="project" value="GO_Central"/>
</dbReference>
<dbReference type="PRINTS" id="PR00504">
    <property type="entry name" value="CHROMODOMAIN"/>
</dbReference>
<dbReference type="InterPro" id="IPR000953">
    <property type="entry name" value="Chromo/chromo_shadow_dom"/>
</dbReference>
<dbReference type="VEuPathDB" id="TrichDB:TVAG_340640"/>
<dbReference type="InParanoid" id="A2DTM3"/>
<evidence type="ECO:0000256" key="2">
    <source>
        <dbReference type="ARBA" id="ARBA00023242"/>
    </source>
</evidence>
<dbReference type="VEuPathDB" id="TrichDB:TVAGG3_1037950"/>
<accession>A2DTM3</accession>
<dbReference type="InterPro" id="IPR051219">
    <property type="entry name" value="Heterochromatin_chromo-domain"/>
</dbReference>
<evidence type="ECO:0000259" key="4">
    <source>
        <dbReference type="PROSITE" id="PS50013"/>
    </source>
</evidence>
<feature type="compositionally biased region" description="Basic and acidic residues" evidence="3">
    <location>
        <begin position="130"/>
        <end position="141"/>
    </location>
</feature>
<dbReference type="KEGG" id="tva:4774179"/>
<feature type="compositionally biased region" description="Basic and acidic residues" evidence="3">
    <location>
        <begin position="150"/>
        <end position="176"/>
    </location>
</feature>
<evidence type="ECO:0000313" key="5">
    <source>
        <dbReference type="EMBL" id="EAY16170.1"/>
    </source>
</evidence>
<gene>
    <name evidence="5" type="ORF">TVAG_340640</name>
</gene>
<dbReference type="PANTHER" id="PTHR22812">
    <property type="entry name" value="CHROMOBOX PROTEIN"/>
    <property type="match status" value="1"/>
</dbReference>
<dbReference type="EMBL" id="DS113245">
    <property type="protein sequence ID" value="EAY16170.1"/>
    <property type="molecule type" value="Genomic_DNA"/>
</dbReference>
<dbReference type="InterPro" id="IPR017984">
    <property type="entry name" value="Chromo_dom_subgr"/>
</dbReference>
<dbReference type="Gene3D" id="2.40.50.40">
    <property type="match status" value="1"/>
</dbReference>
<dbReference type="GO" id="GO:0005721">
    <property type="term" value="C:pericentric heterochromatin"/>
    <property type="evidence" value="ECO:0000318"/>
    <property type="project" value="GO_Central"/>
</dbReference>
<name>A2DTM3_TRIV3</name>
<dbReference type="AlphaFoldDB" id="A2DTM3"/>
<evidence type="ECO:0000256" key="1">
    <source>
        <dbReference type="ARBA" id="ARBA00004123"/>
    </source>
</evidence>
<dbReference type="OrthoDB" id="1918685at2759"/>
<dbReference type="SMART" id="SM00298">
    <property type="entry name" value="CHROMO"/>
    <property type="match status" value="1"/>
</dbReference>
<evidence type="ECO:0000313" key="6">
    <source>
        <dbReference type="Proteomes" id="UP000001542"/>
    </source>
</evidence>
<dbReference type="eggNOG" id="KOG1911">
    <property type="taxonomic scope" value="Eukaryota"/>
</dbReference>
<dbReference type="STRING" id="5722.A2DTM3"/>
<feature type="compositionally biased region" description="Basic and acidic residues" evidence="3">
    <location>
        <begin position="96"/>
        <end position="112"/>
    </location>
</feature>
<keyword evidence="6" id="KW-1185">Reference proteome</keyword>
<proteinExistence type="predicted"/>
<dbReference type="SMR" id="A2DTM3"/>
<feature type="compositionally biased region" description="Basic and acidic residues" evidence="3">
    <location>
        <begin position="183"/>
        <end position="227"/>
    </location>
</feature>
<dbReference type="SUPFAM" id="SSF54160">
    <property type="entry name" value="Chromo domain-like"/>
    <property type="match status" value="1"/>
</dbReference>
<reference evidence="5" key="1">
    <citation type="submission" date="2006-10" db="EMBL/GenBank/DDBJ databases">
        <authorList>
            <person name="Amadeo P."/>
            <person name="Zhao Q."/>
            <person name="Wortman J."/>
            <person name="Fraser-Liggett C."/>
            <person name="Carlton J."/>
        </authorList>
    </citation>
    <scope>NUCLEOTIDE SEQUENCE</scope>
    <source>
        <strain evidence="5">G3</strain>
    </source>
</reference>
<dbReference type="GO" id="GO:0005634">
    <property type="term" value="C:nucleus"/>
    <property type="evidence" value="ECO:0007669"/>
    <property type="project" value="UniProtKB-SubCell"/>
</dbReference>
<dbReference type="PROSITE" id="PS50013">
    <property type="entry name" value="CHROMO_2"/>
    <property type="match status" value="1"/>
</dbReference>
<feature type="region of interest" description="Disordered" evidence="3">
    <location>
        <begin position="77"/>
        <end position="231"/>
    </location>
</feature>